<feature type="chain" id="PRO_5035949130" description="Guanylate cyclase" evidence="17">
    <location>
        <begin position="20"/>
        <end position="1046"/>
    </location>
</feature>
<evidence type="ECO:0000256" key="13">
    <source>
        <dbReference type="RuleBase" id="RU000405"/>
    </source>
</evidence>
<evidence type="ECO:0000256" key="16">
    <source>
        <dbReference type="SAM" id="Phobius"/>
    </source>
</evidence>
<evidence type="ECO:0000256" key="11">
    <source>
        <dbReference type="ARBA" id="ARBA00023239"/>
    </source>
</evidence>
<comment type="subcellular location">
    <subcellularLocation>
        <location evidence="1">Membrane</location>
        <topology evidence="1">Single-pass type I membrane protein</topology>
    </subcellularLocation>
</comment>
<gene>
    <name evidence="20" type="ORF">OFUS_LOCUS14270</name>
</gene>
<feature type="domain" description="Guanylate cyclase" evidence="19">
    <location>
        <begin position="811"/>
        <end position="940"/>
    </location>
</feature>
<feature type="compositionally biased region" description="Polar residues" evidence="15">
    <location>
        <begin position="1008"/>
        <end position="1021"/>
    </location>
</feature>
<feature type="signal peptide" evidence="17">
    <location>
        <begin position="1"/>
        <end position="19"/>
    </location>
</feature>
<evidence type="ECO:0000259" key="19">
    <source>
        <dbReference type="PROSITE" id="PS50125"/>
    </source>
</evidence>
<dbReference type="CDD" id="cd06352">
    <property type="entry name" value="PBP1_NPR_GC-like"/>
    <property type="match status" value="1"/>
</dbReference>
<feature type="domain" description="Protein kinase" evidence="18">
    <location>
        <begin position="471"/>
        <end position="739"/>
    </location>
</feature>
<evidence type="ECO:0000313" key="20">
    <source>
        <dbReference type="EMBL" id="CAH1788809.1"/>
    </source>
</evidence>
<dbReference type="Gene3D" id="3.40.50.2300">
    <property type="match status" value="3"/>
</dbReference>
<comment type="similarity">
    <text evidence="13">Belongs to the adenylyl cyclase class-4/guanylyl cyclase family.</text>
</comment>
<evidence type="ECO:0000256" key="5">
    <source>
        <dbReference type="ARBA" id="ARBA00022741"/>
    </source>
</evidence>
<keyword evidence="8 16" id="KW-0472">Membrane</keyword>
<dbReference type="Pfam" id="PF07714">
    <property type="entry name" value="PK_Tyr_Ser-Thr"/>
    <property type="match status" value="1"/>
</dbReference>
<dbReference type="SUPFAM" id="SSF56112">
    <property type="entry name" value="Protein kinase-like (PK-like)"/>
    <property type="match status" value="1"/>
</dbReference>
<dbReference type="Gene3D" id="1.10.510.10">
    <property type="entry name" value="Transferase(Phosphotransferase) domain 1"/>
    <property type="match status" value="1"/>
</dbReference>
<protein>
    <recommendedName>
        <fullName evidence="2 14">Guanylate cyclase</fullName>
        <ecNumber evidence="2 14">4.6.1.2</ecNumber>
    </recommendedName>
</protein>
<dbReference type="GO" id="GO:0035556">
    <property type="term" value="P:intracellular signal transduction"/>
    <property type="evidence" value="ECO:0007669"/>
    <property type="project" value="InterPro"/>
</dbReference>
<evidence type="ECO:0000256" key="3">
    <source>
        <dbReference type="ARBA" id="ARBA00022692"/>
    </source>
</evidence>
<proteinExistence type="inferred from homology"/>
<evidence type="ECO:0000256" key="14">
    <source>
        <dbReference type="RuleBase" id="RU003431"/>
    </source>
</evidence>
<keyword evidence="21" id="KW-1185">Reference proteome</keyword>
<keyword evidence="7" id="KW-0342">GTP-binding</keyword>
<dbReference type="PROSITE" id="PS50125">
    <property type="entry name" value="GUANYLATE_CYCLASE_2"/>
    <property type="match status" value="1"/>
</dbReference>
<dbReference type="SUPFAM" id="SSF53822">
    <property type="entry name" value="Periplasmic binding protein-like I"/>
    <property type="match status" value="1"/>
</dbReference>
<dbReference type="GO" id="GO:0005524">
    <property type="term" value="F:ATP binding"/>
    <property type="evidence" value="ECO:0007669"/>
    <property type="project" value="InterPro"/>
</dbReference>
<organism evidence="20 21">
    <name type="scientific">Owenia fusiformis</name>
    <name type="common">Polychaete worm</name>
    <dbReference type="NCBI Taxonomy" id="6347"/>
    <lineage>
        <taxon>Eukaryota</taxon>
        <taxon>Metazoa</taxon>
        <taxon>Spiralia</taxon>
        <taxon>Lophotrochozoa</taxon>
        <taxon>Annelida</taxon>
        <taxon>Polychaeta</taxon>
        <taxon>Sedentaria</taxon>
        <taxon>Canalipalpata</taxon>
        <taxon>Sabellida</taxon>
        <taxon>Oweniida</taxon>
        <taxon>Oweniidae</taxon>
        <taxon>Owenia</taxon>
    </lineage>
</organism>
<evidence type="ECO:0000256" key="4">
    <source>
        <dbReference type="ARBA" id="ARBA00022729"/>
    </source>
</evidence>
<dbReference type="GO" id="GO:0007168">
    <property type="term" value="P:receptor guanylyl cyclase signaling pathway"/>
    <property type="evidence" value="ECO:0007669"/>
    <property type="project" value="TreeGrafter"/>
</dbReference>
<dbReference type="PROSITE" id="PS50011">
    <property type="entry name" value="PROTEIN_KINASE_DOM"/>
    <property type="match status" value="1"/>
</dbReference>
<evidence type="ECO:0000313" key="21">
    <source>
        <dbReference type="Proteomes" id="UP000749559"/>
    </source>
</evidence>
<dbReference type="InterPro" id="IPR001828">
    <property type="entry name" value="ANF_lig-bd_rcpt"/>
</dbReference>
<dbReference type="GO" id="GO:0005525">
    <property type="term" value="F:GTP binding"/>
    <property type="evidence" value="ECO:0007669"/>
    <property type="project" value="UniProtKB-KW"/>
</dbReference>
<dbReference type="SMART" id="SM00044">
    <property type="entry name" value="CYCc"/>
    <property type="match status" value="1"/>
</dbReference>
<dbReference type="InterPro" id="IPR018297">
    <property type="entry name" value="A/G_cyclase_CS"/>
</dbReference>
<dbReference type="InterPro" id="IPR001054">
    <property type="entry name" value="A/G_cyclase"/>
</dbReference>
<dbReference type="Pfam" id="PF01094">
    <property type="entry name" value="ANF_receptor"/>
    <property type="match status" value="2"/>
</dbReference>
<evidence type="ECO:0000259" key="18">
    <source>
        <dbReference type="PROSITE" id="PS50011"/>
    </source>
</evidence>
<name>A0A8S4P318_OWEFU</name>
<dbReference type="InterPro" id="IPR028082">
    <property type="entry name" value="Peripla_BP_I"/>
</dbReference>
<evidence type="ECO:0000256" key="1">
    <source>
        <dbReference type="ARBA" id="ARBA00004479"/>
    </source>
</evidence>
<keyword evidence="5" id="KW-0547">Nucleotide-binding</keyword>
<evidence type="ECO:0000256" key="12">
    <source>
        <dbReference type="ARBA" id="ARBA00023293"/>
    </source>
</evidence>
<dbReference type="EMBL" id="CAIIXF020000007">
    <property type="protein sequence ID" value="CAH1788809.1"/>
    <property type="molecule type" value="Genomic_DNA"/>
</dbReference>
<keyword evidence="6 16" id="KW-1133">Transmembrane helix</keyword>
<dbReference type="InterPro" id="IPR050401">
    <property type="entry name" value="Cyclic_nucleotide_synthase"/>
</dbReference>
<evidence type="ECO:0000256" key="15">
    <source>
        <dbReference type="SAM" id="MobiDB-lite"/>
    </source>
</evidence>
<dbReference type="GO" id="GO:0005886">
    <property type="term" value="C:plasma membrane"/>
    <property type="evidence" value="ECO:0007669"/>
    <property type="project" value="TreeGrafter"/>
</dbReference>
<evidence type="ECO:0000256" key="8">
    <source>
        <dbReference type="ARBA" id="ARBA00023136"/>
    </source>
</evidence>
<dbReference type="Proteomes" id="UP000749559">
    <property type="component" value="Unassembled WGS sequence"/>
</dbReference>
<evidence type="ECO:0000256" key="10">
    <source>
        <dbReference type="ARBA" id="ARBA00023180"/>
    </source>
</evidence>
<comment type="caution">
    <text evidence="20">The sequence shown here is derived from an EMBL/GenBank/DDBJ whole genome shotgun (WGS) entry which is preliminary data.</text>
</comment>
<evidence type="ECO:0000256" key="7">
    <source>
        <dbReference type="ARBA" id="ARBA00023134"/>
    </source>
</evidence>
<accession>A0A8S4P318</accession>
<keyword evidence="4 17" id="KW-0732">Signal</keyword>
<keyword evidence="11 13" id="KW-0456">Lyase</keyword>
<dbReference type="Pfam" id="PF00211">
    <property type="entry name" value="Guanylate_cyc"/>
    <property type="match status" value="1"/>
</dbReference>
<keyword evidence="9" id="KW-0675">Receptor</keyword>
<dbReference type="Gene3D" id="3.30.70.1230">
    <property type="entry name" value="Nucleotide cyclase"/>
    <property type="match status" value="1"/>
</dbReference>
<keyword evidence="12 14" id="KW-0141">cGMP biosynthesis</keyword>
<dbReference type="EC" id="4.6.1.2" evidence="2 14"/>
<dbReference type="InterPro" id="IPR001245">
    <property type="entry name" value="Ser-Thr/Tyr_kinase_cat_dom"/>
</dbReference>
<dbReference type="PROSITE" id="PS00452">
    <property type="entry name" value="GUANYLATE_CYCLASE_1"/>
    <property type="match status" value="1"/>
</dbReference>
<dbReference type="GO" id="GO:0004672">
    <property type="term" value="F:protein kinase activity"/>
    <property type="evidence" value="ECO:0007669"/>
    <property type="project" value="InterPro"/>
</dbReference>
<dbReference type="OrthoDB" id="1890790at2759"/>
<feature type="transmembrane region" description="Helical" evidence="16">
    <location>
        <begin position="416"/>
        <end position="439"/>
    </location>
</feature>
<keyword evidence="3 16" id="KW-0812">Transmembrane</keyword>
<dbReference type="PANTHER" id="PTHR11920:SF494">
    <property type="entry name" value="ATRIAL NATRIURETIC PEPTIDE RECEPTOR 2"/>
    <property type="match status" value="1"/>
</dbReference>
<evidence type="ECO:0000256" key="6">
    <source>
        <dbReference type="ARBA" id="ARBA00022989"/>
    </source>
</evidence>
<evidence type="ECO:0000256" key="17">
    <source>
        <dbReference type="SAM" id="SignalP"/>
    </source>
</evidence>
<sequence>MVSTWLLSCVMIPFTAIWGREFKILILLPRTNTHWKYSFGTEMSGVAALEAIDFANANILTGNNSLTADFADTRCDQIQGLGIVVDKLTSTNYSAIVGPPCSPVCKHVGRLAAYKNIPMFNGVCQGIEMLNKNVFSTLTRFLGTFDLVGGAVVSFLKTYKWKRVSIIAQKHADPIWTLTRDAVGVLAEKNNISVAAKETLDLIPRTTHLSQFQTAVNTSRIVNRVYGDFTWQQGSPRDEDLLKAFSAVFWLNYFEPPTAQYKDFQERVIKRSKTEFNFTYESDENVPYQAANLYEAVYLYAVSLNNTLEEGGDPDDGRLVSQRLWGKSFSGIAGNISLNSNGDRNQGYTVKKMKDVESAQIEVVGHYFSIKGVYEPDTNVSIHWPGGRSEQPSDGPACGWENELCPETSQDLMQTLIISVVIVVFSLVLVGSLVVLLIYRKLKWSRDIAEMRWKCNYDDVKMHASGTESRMSRISLNTKGSYGRGDDVRFTEMGLYKGATVAIKRLLSENVILNEKYMSEMKQIYDLSHNNIAKIIGVCVDGKDKCILTEYCAKGSLQDVLWNEDLKLDSTFKFSLMLDVIEGLRYLQNSFRKCHGNLKSSNCLVDTRFVVKLSDFGLVDWRKKQEVKNEDILYKSPEELFEERPAFINKKASDVYSFGILAQEIVNRRGTWYLKTEIDVEEILKLLKNPMTCHKIRPDFDEDVCSESLQDIIRRCWSHTIEKRPTVDELSVDIKNTAYKGKKGLNIMDNLLNRMEQYANNLESLIEERTGQYLDEKKRVEDLLHRLLPRSVAKQLQTKGFVEPESYDCVSIYFSDIVGFTSISASSTPFEIVNFLNDLYTAFDAIIDGFDVYKVETIGDAYMVVSGLPNRISNHAQEICHMAIALLNIAKTFEIKHKADERLKLRIGIHTGSVVVGVVGLKMPRYCLFGDTVNTASRMESNGEAMKIHISSDTQKQCNTDSMFIITLRGELMIKGKGMMTTYWLQQSDSYNFSNLTLKDGSFLTIPSAETQRSPGRQNIDGSEIHGIKPSSPFDKPPTKLMCTRH</sequence>
<reference evidence="20" key="1">
    <citation type="submission" date="2022-03" db="EMBL/GenBank/DDBJ databases">
        <authorList>
            <person name="Martin C."/>
        </authorList>
    </citation>
    <scope>NUCLEOTIDE SEQUENCE</scope>
</reference>
<dbReference type="GO" id="GO:0004016">
    <property type="term" value="F:adenylate cyclase activity"/>
    <property type="evidence" value="ECO:0007669"/>
    <property type="project" value="TreeGrafter"/>
</dbReference>
<dbReference type="PANTHER" id="PTHR11920">
    <property type="entry name" value="GUANYLYL CYCLASE"/>
    <property type="match status" value="1"/>
</dbReference>
<dbReference type="GO" id="GO:0004383">
    <property type="term" value="F:guanylate cyclase activity"/>
    <property type="evidence" value="ECO:0007669"/>
    <property type="project" value="UniProtKB-EC"/>
</dbReference>
<dbReference type="Gene3D" id="6.10.250.780">
    <property type="match status" value="1"/>
</dbReference>
<dbReference type="InterPro" id="IPR000719">
    <property type="entry name" value="Prot_kinase_dom"/>
</dbReference>
<dbReference type="CDD" id="cd07302">
    <property type="entry name" value="CHD"/>
    <property type="match status" value="1"/>
</dbReference>
<evidence type="ECO:0000256" key="2">
    <source>
        <dbReference type="ARBA" id="ARBA00012202"/>
    </source>
</evidence>
<dbReference type="InterPro" id="IPR011009">
    <property type="entry name" value="Kinase-like_dom_sf"/>
</dbReference>
<comment type="catalytic activity">
    <reaction evidence="14">
        <text>GTP = 3',5'-cyclic GMP + diphosphate</text>
        <dbReference type="Rhea" id="RHEA:13665"/>
        <dbReference type="ChEBI" id="CHEBI:33019"/>
        <dbReference type="ChEBI" id="CHEBI:37565"/>
        <dbReference type="ChEBI" id="CHEBI:57746"/>
        <dbReference type="EC" id="4.6.1.2"/>
    </reaction>
</comment>
<dbReference type="FunFam" id="3.30.70.1230:FF:000004">
    <property type="entry name" value="Guanylate cyclase"/>
    <property type="match status" value="1"/>
</dbReference>
<dbReference type="SUPFAM" id="SSF55073">
    <property type="entry name" value="Nucleotide cyclase"/>
    <property type="match status" value="1"/>
</dbReference>
<evidence type="ECO:0000256" key="9">
    <source>
        <dbReference type="ARBA" id="ARBA00023170"/>
    </source>
</evidence>
<dbReference type="AlphaFoldDB" id="A0A8S4P318"/>
<keyword evidence="10" id="KW-0325">Glycoprotein</keyword>
<dbReference type="InterPro" id="IPR029787">
    <property type="entry name" value="Nucleotide_cyclase"/>
</dbReference>
<dbReference type="GO" id="GO:0001653">
    <property type="term" value="F:peptide receptor activity"/>
    <property type="evidence" value="ECO:0007669"/>
    <property type="project" value="TreeGrafter"/>
</dbReference>
<feature type="region of interest" description="Disordered" evidence="15">
    <location>
        <begin position="1008"/>
        <end position="1046"/>
    </location>
</feature>